<comment type="catalytic activity">
    <reaction evidence="16 17">
        <text>2 D-alanine + ATP = D-alanyl-D-alanine + ADP + phosphate + H(+)</text>
        <dbReference type="Rhea" id="RHEA:11224"/>
        <dbReference type="ChEBI" id="CHEBI:15378"/>
        <dbReference type="ChEBI" id="CHEBI:30616"/>
        <dbReference type="ChEBI" id="CHEBI:43474"/>
        <dbReference type="ChEBI" id="CHEBI:57416"/>
        <dbReference type="ChEBI" id="CHEBI:57822"/>
        <dbReference type="ChEBI" id="CHEBI:456216"/>
        <dbReference type="EC" id="6.3.2.4"/>
    </reaction>
</comment>
<evidence type="ECO:0000256" key="7">
    <source>
        <dbReference type="ARBA" id="ARBA00022598"/>
    </source>
</evidence>
<dbReference type="PROSITE" id="PS00843">
    <property type="entry name" value="DALA_DALA_LIGASE_1"/>
    <property type="match status" value="1"/>
</dbReference>
<feature type="binding site" evidence="19">
    <location>
        <position position="279"/>
    </location>
    <ligand>
        <name>Mg(2+)</name>
        <dbReference type="ChEBI" id="CHEBI:18420"/>
        <label>2</label>
    </ligand>
</feature>
<keyword evidence="6 17" id="KW-0963">Cytoplasm</keyword>
<evidence type="ECO:0000256" key="11">
    <source>
        <dbReference type="ARBA" id="ARBA00022842"/>
    </source>
</evidence>
<dbReference type="EC" id="6.3.2.4" evidence="5 17"/>
<dbReference type="GO" id="GO:0005829">
    <property type="term" value="C:cytosol"/>
    <property type="evidence" value="ECO:0007669"/>
    <property type="project" value="TreeGrafter"/>
</dbReference>
<feature type="domain" description="ATP-grasp" evidence="21">
    <location>
        <begin position="113"/>
        <end position="312"/>
    </location>
</feature>
<keyword evidence="10 20" id="KW-0067">ATP-binding</keyword>
<dbReference type="RefSeq" id="WP_148812944.1">
    <property type="nucleotide sequence ID" value="NZ_CP043046.1"/>
</dbReference>
<dbReference type="InterPro" id="IPR005905">
    <property type="entry name" value="D_ala_D_ala"/>
</dbReference>
<dbReference type="AlphaFoldDB" id="A0A5C0ASP1"/>
<dbReference type="PROSITE" id="PS00844">
    <property type="entry name" value="DALA_DALA_LIGASE_2"/>
    <property type="match status" value="1"/>
</dbReference>
<evidence type="ECO:0000256" key="18">
    <source>
        <dbReference type="PIRSR" id="PIRSR039102-1"/>
    </source>
</evidence>
<dbReference type="KEGG" id="pacr:FXN63_03670"/>
<dbReference type="GO" id="GO:0008716">
    <property type="term" value="F:D-alanine-D-alanine ligase activity"/>
    <property type="evidence" value="ECO:0007669"/>
    <property type="project" value="UniProtKB-UniRule"/>
</dbReference>
<evidence type="ECO:0000256" key="1">
    <source>
        <dbReference type="ARBA" id="ARBA00001936"/>
    </source>
</evidence>
<keyword evidence="7 17" id="KW-0436">Ligase</keyword>
<evidence type="ECO:0000256" key="6">
    <source>
        <dbReference type="ARBA" id="ARBA00022490"/>
    </source>
</evidence>
<dbReference type="GO" id="GO:0046872">
    <property type="term" value="F:metal ion binding"/>
    <property type="evidence" value="ECO:0007669"/>
    <property type="project" value="UniProtKB-KW"/>
</dbReference>
<keyword evidence="15 17" id="KW-0961">Cell wall biogenesis/degradation</keyword>
<dbReference type="PANTHER" id="PTHR23132:SF23">
    <property type="entry name" value="D-ALANINE--D-ALANINE LIGASE B"/>
    <property type="match status" value="1"/>
</dbReference>
<dbReference type="InterPro" id="IPR011095">
    <property type="entry name" value="Dala_Dala_lig_C"/>
</dbReference>
<dbReference type="GO" id="GO:0071555">
    <property type="term" value="P:cell wall organization"/>
    <property type="evidence" value="ECO:0007669"/>
    <property type="project" value="UniProtKB-KW"/>
</dbReference>
<comment type="similarity">
    <text evidence="4 17">Belongs to the D-alanine--D-alanine ligase family.</text>
</comment>
<feature type="active site" evidence="18">
    <location>
        <position position="155"/>
    </location>
</feature>
<dbReference type="GO" id="GO:0008360">
    <property type="term" value="P:regulation of cell shape"/>
    <property type="evidence" value="ECO:0007669"/>
    <property type="project" value="UniProtKB-KW"/>
</dbReference>
<evidence type="ECO:0000256" key="3">
    <source>
        <dbReference type="ARBA" id="ARBA00004496"/>
    </source>
</evidence>
<dbReference type="GO" id="GO:0005524">
    <property type="term" value="F:ATP binding"/>
    <property type="evidence" value="ECO:0007669"/>
    <property type="project" value="UniProtKB-UniRule"/>
</dbReference>
<dbReference type="HAMAP" id="MF_00047">
    <property type="entry name" value="Dala_Dala_lig"/>
    <property type="match status" value="1"/>
</dbReference>
<comment type="cofactor">
    <cofactor evidence="19">
        <name>Mg(2+)</name>
        <dbReference type="ChEBI" id="CHEBI:18420"/>
    </cofactor>
    <cofactor evidence="19">
        <name>Mn(2+)</name>
        <dbReference type="ChEBI" id="CHEBI:29035"/>
    </cofactor>
    <text evidence="19">Binds 2 magnesium or manganese ions per subunit.</text>
</comment>
<evidence type="ECO:0000256" key="4">
    <source>
        <dbReference type="ARBA" id="ARBA00010871"/>
    </source>
</evidence>
<evidence type="ECO:0000256" key="19">
    <source>
        <dbReference type="PIRSR" id="PIRSR039102-3"/>
    </source>
</evidence>
<evidence type="ECO:0000256" key="20">
    <source>
        <dbReference type="PROSITE-ProRule" id="PRU00409"/>
    </source>
</evidence>
<evidence type="ECO:0000256" key="8">
    <source>
        <dbReference type="ARBA" id="ARBA00022723"/>
    </source>
</evidence>
<dbReference type="Gene3D" id="3.30.470.20">
    <property type="entry name" value="ATP-grasp fold, B domain"/>
    <property type="match status" value="1"/>
</dbReference>
<dbReference type="SUPFAM" id="SSF56059">
    <property type="entry name" value="Glutathione synthetase ATP-binding domain-like"/>
    <property type="match status" value="1"/>
</dbReference>
<accession>A0A5C0ASP1</accession>
<feature type="binding site" evidence="19">
    <location>
        <position position="266"/>
    </location>
    <ligand>
        <name>Mg(2+)</name>
        <dbReference type="ChEBI" id="CHEBI:18420"/>
        <label>1</label>
    </ligand>
</feature>
<dbReference type="InterPro" id="IPR000291">
    <property type="entry name" value="D-Ala_lig_Van_CS"/>
</dbReference>
<dbReference type="PROSITE" id="PS50975">
    <property type="entry name" value="ATP_GRASP"/>
    <property type="match status" value="1"/>
</dbReference>
<dbReference type="SUPFAM" id="SSF52440">
    <property type="entry name" value="PreATP-grasp domain"/>
    <property type="match status" value="1"/>
</dbReference>
<evidence type="ECO:0000256" key="2">
    <source>
        <dbReference type="ARBA" id="ARBA00003921"/>
    </source>
</evidence>
<evidence type="ECO:0000256" key="12">
    <source>
        <dbReference type="ARBA" id="ARBA00022960"/>
    </source>
</evidence>
<keyword evidence="14 19" id="KW-0464">Manganese</keyword>
<evidence type="ECO:0000256" key="13">
    <source>
        <dbReference type="ARBA" id="ARBA00022984"/>
    </source>
</evidence>
<keyword evidence="9 20" id="KW-0547">Nucleotide-binding</keyword>
<evidence type="ECO:0000256" key="14">
    <source>
        <dbReference type="ARBA" id="ARBA00023211"/>
    </source>
</evidence>
<dbReference type="OrthoDB" id="9813261at2"/>
<feature type="active site" evidence="18">
    <location>
        <position position="27"/>
    </location>
</feature>
<dbReference type="FunFam" id="3.40.50.20:FF:000013">
    <property type="entry name" value="D-alanine--D-alanine ligase"/>
    <property type="match status" value="1"/>
</dbReference>
<comment type="pathway">
    <text evidence="17">Cell wall biogenesis; peptidoglycan biosynthesis.</text>
</comment>
<feature type="binding site" evidence="19">
    <location>
        <position position="279"/>
    </location>
    <ligand>
        <name>Mg(2+)</name>
        <dbReference type="ChEBI" id="CHEBI:18420"/>
        <label>1</label>
    </ligand>
</feature>
<comment type="subcellular location">
    <subcellularLocation>
        <location evidence="3 17">Cytoplasm</location>
    </subcellularLocation>
</comment>
<dbReference type="PIRSF" id="PIRSF039102">
    <property type="entry name" value="Ddl/VanB"/>
    <property type="match status" value="1"/>
</dbReference>
<sequence>MNAKTAKQAEKHDFGKVGVLYGGRSAERDVSLMSGTGVHKALRSQGIDAHLFDTGERSLAELADEGFARVFIALHGRYGEDGTIQGALELLGIPYTGSGVLASSLAMDKVATKRVWISQGIPTPDFVLLDADSDFLPVAGTLGLPLIMKPPHEGSTLGVVKVIAAEDVRAGFAQAAQFEDVVLAESFITGRELTVAILGTGRSAHALPVIEIVAPEGNYDYQNKYFTDDTQYICPAELPADLTERIQAVCVQAYRALGCEGWGRADVMLDADNQPYLLEINTSPGMTGHSLVPMAARAAGMSYEAVCVEILRGARCKVSAAHPLQA</sequence>
<dbReference type="InterPro" id="IPR011761">
    <property type="entry name" value="ATP-grasp"/>
</dbReference>
<feature type="active site" evidence="18">
    <location>
        <position position="290"/>
    </location>
</feature>
<feature type="binding site" evidence="19">
    <location>
        <position position="281"/>
    </location>
    <ligand>
        <name>Mg(2+)</name>
        <dbReference type="ChEBI" id="CHEBI:18420"/>
        <label>2</label>
    </ligand>
</feature>
<protein>
    <recommendedName>
        <fullName evidence="5 17">D-alanine--D-alanine ligase</fullName>
        <ecNumber evidence="5 17">6.3.2.4</ecNumber>
    </recommendedName>
    <alternativeName>
        <fullName evidence="17">D-Ala-D-Ala ligase</fullName>
    </alternativeName>
    <alternativeName>
        <fullName evidence="17">D-alanylalanine synthetase</fullName>
    </alternativeName>
</protein>
<dbReference type="Pfam" id="PF07478">
    <property type="entry name" value="Dala_Dala_lig_C"/>
    <property type="match status" value="1"/>
</dbReference>
<dbReference type="EMBL" id="CP043046">
    <property type="protein sequence ID" value="QEI05035.1"/>
    <property type="molecule type" value="Genomic_DNA"/>
</dbReference>
<dbReference type="GO" id="GO:0009252">
    <property type="term" value="P:peptidoglycan biosynthetic process"/>
    <property type="evidence" value="ECO:0007669"/>
    <property type="project" value="UniProtKB-UniRule"/>
</dbReference>
<evidence type="ECO:0000256" key="5">
    <source>
        <dbReference type="ARBA" id="ARBA00012216"/>
    </source>
</evidence>
<evidence type="ECO:0000256" key="9">
    <source>
        <dbReference type="ARBA" id="ARBA00022741"/>
    </source>
</evidence>
<gene>
    <name evidence="17" type="primary">ddl</name>
    <name evidence="22" type="ORF">FXN63_03670</name>
</gene>
<evidence type="ECO:0000256" key="15">
    <source>
        <dbReference type="ARBA" id="ARBA00023316"/>
    </source>
</evidence>
<keyword evidence="13 17" id="KW-0573">Peptidoglycan synthesis</keyword>
<evidence type="ECO:0000313" key="23">
    <source>
        <dbReference type="Proteomes" id="UP000325161"/>
    </source>
</evidence>
<proteinExistence type="inferred from homology"/>
<dbReference type="UniPathway" id="UPA00219"/>
<dbReference type="InterPro" id="IPR011127">
    <property type="entry name" value="Dala_Dala_lig_N"/>
</dbReference>
<dbReference type="InterPro" id="IPR016185">
    <property type="entry name" value="PreATP-grasp_dom_sf"/>
</dbReference>
<dbReference type="FunFam" id="3.30.470.20:FF:000008">
    <property type="entry name" value="D-alanine--D-alanine ligase"/>
    <property type="match status" value="1"/>
</dbReference>
<evidence type="ECO:0000256" key="16">
    <source>
        <dbReference type="ARBA" id="ARBA00047614"/>
    </source>
</evidence>
<keyword evidence="11 19" id="KW-0460">Magnesium</keyword>
<name>A0A5C0ASP1_9BURK</name>
<evidence type="ECO:0000313" key="22">
    <source>
        <dbReference type="EMBL" id="QEI05035.1"/>
    </source>
</evidence>
<dbReference type="InterPro" id="IPR013815">
    <property type="entry name" value="ATP_grasp_subdomain_1"/>
</dbReference>
<dbReference type="Gene3D" id="3.30.1490.20">
    <property type="entry name" value="ATP-grasp fold, A domain"/>
    <property type="match status" value="1"/>
</dbReference>
<evidence type="ECO:0000256" key="10">
    <source>
        <dbReference type="ARBA" id="ARBA00022840"/>
    </source>
</evidence>
<evidence type="ECO:0000259" key="21">
    <source>
        <dbReference type="PROSITE" id="PS50975"/>
    </source>
</evidence>
<keyword evidence="12 17" id="KW-0133">Cell shape</keyword>
<keyword evidence="8 19" id="KW-0479">Metal-binding</keyword>
<dbReference type="PANTHER" id="PTHR23132">
    <property type="entry name" value="D-ALANINE--D-ALANINE LIGASE"/>
    <property type="match status" value="1"/>
</dbReference>
<dbReference type="Gene3D" id="3.40.50.20">
    <property type="match status" value="1"/>
</dbReference>
<reference evidence="22 23" key="1">
    <citation type="submission" date="2019-08" db="EMBL/GenBank/DDBJ databases">
        <title>Amphibian skin-associated Pigmentiphaga: genome sequence and occurrence across geography and hosts.</title>
        <authorList>
            <person name="Bletz M.C."/>
            <person name="Bunk B."/>
            <person name="Sproeer C."/>
            <person name="Biwer P."/>
            <person name="Reiter S."/>
            <person name="Rabemananjara F.C.E."/>
            <person name="Schulz S."/>
            <person name="Overmann J."/>
            <person name="Vences M."/>
        </authorList>
    </citation>
    <scope>NUCLEOTIDE SEQUENCE [LARGE SCALE GENOMIC DNA]</scope>
    <source>
        <strain evidence="22 23">Mada1488</strain>
    </source>
</reference>
<organism evidence="22 23">
    <name type="scientific">Pigmentiphaga aceris</name>
    <dbReference type="NCBI Taxonomy" id="1940612"/>
    <lineage>
        <taxon>Bacteria</taxon>
        <taxon>Pseudomonadati</taxon>
        <taxon>Pseudomonadota</taxon>
        <taxon>Betaproteobacteria</taxon>
        <taxon>Burkholderiales</taxon>
        <taxon>Alcaligenaceae</taxon>
        <taxon>Pigmentiphaga</taxon>
    </lineage>
</organism>
<dbReference type="NCBIfam" id="NF002378">
    <property type="entry name" value="PRK01372.1"/>
    <property type="match status" value="1"/>
</dbReference>
<comment type="function">
    <text evidence="2 17">Cell wall formation.</text>
</comment>
<dbReference type="NCBIfam" id="TIGR01205">
    <property type="entry name" value="D_ala_D_alaTIGR"/>
    <property type="match status" value="1"/>
</dbReference>
<evidence type="ECO:0000256" key="17">
    <source>
        <dbReference type="HAMAP-Rule" id="MF_00047"/>
    </source>
</evidence>
<dbReference type="Proteomes" id="UP000325161">
    <property type="component" value="Chromosome"/>
</dbReference>
<dbReference type="Pfam" id="PF01820">
    <property type="entry name" value="Dala_Dala_lig_N"/>
    <property type="match status" value="1"/>
</dbReference>
<keyword evidence="23" id="KW-1185">Reference proteome</keyword>
<comment type="cofactor">
    <cofactor evidence="1">
        <name>Mn(2+)</name>
        <dbReference type="ChEBI" id="CHEBI:29035"/>
    </cofactor>
</comment>